<organism evidence="1 2">
    <name type="scientific">Hymenolepis diminuta</name>
    <name type="common">Rat tapeworm</name>
    <dbReference type="NCBI Taxonomy" id="6216"/>
    <lineage>
        <taxon>Eukaryota</taxon>
        <taxon>Metazoa</taxon>
        <taxon>Spiralia</taxon>
        <taxon>Lophotrochozoa</taxon>
        <taxon>Platyhelminthes</taxon>
        <taxon>Cestoda</taxon>
        <taxon>Eucestoda</taxon>
        <taxon>Cyclophyllidea</taxon>
        <taxon>Hymenolepididae</taxon>
        <taxon>Hymenolepis</taxon>
    </lineage>
</organism>
<dbReference type="Proteomes" id="UP000321570">
    <property type="component" value="Unassembled WGS sequence"/>
</dbReference>
<accession>A0A564Y0Q6</accession>
<dbReference type="EMBL" id="CABIJS010000044">
    <property type="protein sequence ID" value="VUZ40790.1"/>
    <property type="molecule type" value="Genomic_DNA"/>
</dbReference>
<protein>
    <submittedName>
        <fullName evidence="1">Uncharacterized protein</fullName>
    </submittedName>
</protein>
<gene>
    <name evidence="1" type="ORF">WMSIL1_LOCUS1912</name>
</gene>
<sequence>MQNLNEKSTSRILEYQPQIKGLIKKEIVCLDTRYHELFQTRVRWKDAAEETIFEMRTLHKLILFFVQWMVSTRDMKSTPPRISI</sequence>
<evidence type="ECO:0000313" key="1">
    <source>
        <dbReference type="EMBL" id="VUZ40790.1"/>
    </source>
</evidence>
<proteinExistence type="predicted"/>
<keyword evidence="2" id="KW-1185">Reference proteome</keyword>
<evidence type="ECO:0000313" key="2">
    <source>
        <dbReference type="Proteomes" id="UP000321570"/>
    </source>
</evidence>
<dbReference type="AlphaFoldDB" id="A0A564Y0Q6"/>
<name>A0A564Y0Q6_HYMDI</name>
<reference evidence="1 2" key="1">
    <citation type="submission" date="2019-07" db="EMBL/GenBank/DDBJ databases">
        <authorList>
            <person name="Jastrzebski P J."/>
            <person name="Paukszto L."/>
            <person name="Jastrzebski P J."/>
        </authorList>
    </citation>
    <scope>NUCLEOTIDE SEQUENCE [LARGE SCALE GENOMIC DNA]</scope>
    <source>
        <strain evidence="1 2">WMS-il1</strain>
    </source>
</reference>